<accession>S2ERH7</accession>
<dbReference type="Gene3D" id="1.10.472.170">
    <property type="match status" value="1"/>
</dbReference>
<dbReference type="GO" id="GO:0070897">
    <property type="term" value="P:transcription preinitiation complex assembly"/>
    <property type="evidence" value="ECO:0007669"/>
    <property type="project" value="InterPro"/>
</dbReference>
<sequence>MLTKLVHQSSCKRSNVITDEITGEIACSSCGVVLAEKSWETRLENSGFTDDGYLNSRVGGRISLKMADRGLPTIIEAQNKDSTGKSISSKIVFCFIVYVCGIEIVDPRVHQLNHFKRHLHYLMD</sequence>
<comment type="caution">
    <text evidence="3">The sequence shown here is derived from an EMBL/GenBank/DDBJ whole genome shotgun (WGS) entry which is preliminary data.</text>
</comment>
<evidence type="ECO:0000256" key="1">
    <source>
        <dbReference type="ARBA" id="ARBA00023015"/>
    </source>
</evidence>
<dbReference type="PRINTS" id="PR00685">
    <property type="entry name" value="TIFACTORIIB"/>
</dbReference>
<protein>
    <recommendedName>
        <fullName evidence="5">TFIIB-type domain-containing protein</fullName>
    </recommendedName>
</protein>
<evidence type="ECO:0000313" key="3">
    <source>
        <dbReference type="EMBL" id="EPA05024.1"/>
    </source>
</evidence>
<organism evidence="3 4">
    <name type="scientific">Candidatus Nitrosarchaeum limnium BG20</name>
    <dbReference type="NCBI Taxonomy" id="859192"/>
    <lineage>
        <taxon>Archaea</taxon>
        <taxon>Nitrososphaerota</taxon>
        <taxon>Nitrososphaeria</taxon>
        <taxon>Nitrosopumilales</taxon>
        <taxon>Nitrosopumilaceae</taxon>
        <taxon>Nitrosarchaeum</taxon>
    </lineage>
</organism>
<keyword evidence="4" id="KW-1185">Reference proteome</keyword>
<evidence type="ECO:0008006" key="5">
    <source>
        <dbReference type="Google" id="ProtNLM"/>
    </source>
</evidence>
<dbReference type="SUPFAM" id="SSF57783">
    <property type="entry name" value="Zinc beta-ribbon"/>
    <property type="match status" value="1"/>
</dbReference>
<evidence type="ECO:0000313" key="4">
    <source>
        <dbReference type="Proteomes" id="UP000014065"/>
    </source>
</evidence>
<dbReference type="EMBL" id="AHJG01000231">
    <property type="protein sequence ID" value="EPA05024.1"/>
    <property type="molecule type" value="Genomic_DNA"/>
</dbReference>
<keyword evidence="1" id="KW-0805">Transcription regulation</keyword>
<gene>
    <name evidence="3" type="ORF">BG20_I1560</name>
</gene>
<dbReference type="RefSeq" id="WP_238527568.1">
    <property type="nucleotide sequence ID" value="NZ_AHJG01000231.1"/>
</dbReference>
<proteinExistence type="predicted"/>
<name>S2ERH7_9ARCH</name>
<dbReference type="AlphaFoldDB" id="S2ERH7"/>
<reference evidence="3 4" key="1">
    <citation type="journal article" date="2012" name="J. Bacteriol.">
        <title>Genome Sequence of "Candidatus Nitrosoarchaeum limnia" BG20, a Low-Salinity Ammonia-Oxidizing Archaeon from the San Francisco Bay Estuary.</title>
        <authorList>
            <person name="Mosier A.C."/>
            <person name="Allen E.E."/>
            <person name="Kim M."/>
            <person name="Ferriera S."/>
            <person name="Francis C.A."/>
        </authorList>
    </citation>
    <scope>NUCLEOTIDE SEQUENCE [LARGE SCALE GENOMIC DNA]</scope>
    <source>
        <strain evidence="3 4">BG20</strain>
    </source>
</reference>
<evidence type="ECO:0000256" key="2">
    <source>
        <dbReference type="ARBA" id="ARBA00023163"/>
    </source>
</evidence>
<dbReference type="InterPro" id="IPR000812">
    <property type="entry name" value="TFIIB"/>
</dbReference>
<keyword evidence="2" id="KW-0804">Transcription</keyword>
<dbReference type="Proteomes" id="UP000014065">
    <property type="component" value="Unassembled WGS sequence"/>
</dbReference>